<sequence length="188" mass="20738">MAPSQPASSPLPDVVAVMAAAPECVSLAEQQWVALVDHDAVGPEECDVVHWWRCEKELVGYIHDAQSGRIIRADLHPGFLGYERRPRVITALPGMGWTACYHLDTPTGPTSEDRPVLAWLVYDDGTITPQDVDHDGLVYCSTDTHGLSHIQPPREPRSPRRRRRDGSQTHPRPAPVQETSVEIDPGTA</sequence>
<dbReference type="GeneID" id="96755971"/>
<evidence type="ECO:0000313" key="3">
    <source>
        <dbReference type="Proteomes" id="UP000325598"/>
    </source>
</evidence>
<organism evidence="2 3">
    <name type="scientific">Streptomyces angustmyceticus</name>
    <dbReference type="NCBI Taxonomy" id="285578"/>
    <lineage>
        <taxon>Bacteria</taxon>
        <taxon>Bacillati</taxon>
        <taxon>Actinomycetota</taxon>
        <taxon>Actinomycetes</taxon>
        <taxon>Kitasatosporales</taxon>
        <taxon>Streptomycetaceae</taxon>
        <taxon>Streptomyces</taxon>
    </lineage>
</organism>
<dbReference type="RefSeq" id="WP_086718764.1">
    <property type="nucleotide sequence ID" value="NZ_BLAG01000014.1"/>
</dbReference>
<accession>A0A5J4LJD1</accession>
<proteinExistence type="predicted"/>
<dbReference type="AlphaFoldDB" id="A0A5J4LJD1"/>
<gene>
    <name evidence="2" type="ORF">San01_50910</name>
</gene>
<evidence type="ECO:0000256" key="1">
    <source>
        <dbReference type="SAM" id="MobiDB-lite"/>
    </source>
</evidence>
<comment type="caution">
    <text evidence="2">The sequence shown here is derived from an EMBL/GenBank/DDBJ whole genome shotgun (WGS) entry which is preliminary data.</text>
</comment>
<feature type="region of interest" description="Disordered" evidence="1">
    <location>
        <begin position="143"/>
        <end position="188"/>
    </location>
</feature>
<protein>
    <submittedName>
        <fullName evidence="2">Uncharacterized protein</fullName>
    </submittedName>
</protein>
<evidence type="ECO:0000313" key="2">
    <source>
        <dbReference type="EMBL" id="GES32604.1"/>
    </source>
</evidence>
<keyword evidence="3" id="KW-1185">Reference proteome</keyword>
<name>A0A5J4LJD1_9ACTN</name>
<dbReference type="Proteomes" id="UP000325598">
    <property type="component" value="Unassembled WGS sequence"/>
</dbReference>
<dbReference type="EMBL" id="BLAG01000014">
    <property type="protein sequence ID" value="GES32604.1"/>
    <property type="molecule type" value="Genomic_DNA"/>
</dbReference>
<reference evidence="2 3" key="1">
    <citation type="submission" date="2019-10" db="EMBL/GenBank/DDBJ databases">
        <title>Whole genome shotgun sequence of Streptomyces angustmyceticus NBRC 3934.</title>
        <authorList>
            <person name="Hosoyama A."/>
            <person name="Ichikawa N."/>
            <person name="Kimura A."/>
            <person name="Kitahashi Y."/>
            <person name="Komaki H."/>
            <person name="Uohara A."/>
        </authorList>
    </citation>
    <scope>NUCLEOTIDE SEQUENCE [LARGE SCALE GENOMIC DNA]</scope>
    <source>
        <strain evidence="2 3">NBRC 3934</strain>
    </source>
</reference>